<dbReference type="InterPro" id="IPR018490">
    <property type="entry name" value="cNMP-bd_dom_sf"/>
</dbReference>
<dbReference type="InterPro" id="IPR014710">
    <property type="entry name" value="RmlC-like_jellyroll"/>
</dbReference>
<dbReference type="GO" id="GO:0008381">
    <property type="term" value="F:mechanosensitive monoatomic ion channel activity"/>
    <property type="evidence" value="ECO:0007669"/>
    <property type="project" value="InterPro"/>
</dbReference>
<dbReference type="InterPro" id="IPR045275">
    <property type="entry name" value="MscS_archaea/bacteria_type"/>
</dbReference>
<feature type="transmembrane region" description="Helical" evidence="6">
    <location>
        <begin position="139"/>
        <end position="164"/>
    </location>
</feature>
<evidence type="ECO:0000256" key="4">
    <source>
        <dbReference type="ARBA" id="ARBA00022989"/>
    </source>
</evidence>
<dbReference type="PROSITE" id="PS00888">
    <property type="entry name" value="CNMP_BINDING_1"/>
    <property type="match status" value="1"/>
</dbReference>
<evidence type="ECO:0000313" key="8">
    <source>
        <dbReference type="EMBL" id="KIX11983.1"/>
    </source>
</evidence>
<dbReference type="Gene3D" id="2.60.120.10">
    <property type="entry name" value="Jelly Rolls"/>
    <property type="match status" value="1"/>
</dbReference>
<accession>A0A0D2HN64</accession>
<dbReference type="InterPro" id="IPR006685">
    <property type="entry name" value="MscS_channel_2nd"/>
</dbReference>
<dbReference type="RefSeq" id="WP_044351233.1">
    <property type="nucleotide sequence ID" value="NZ_AZAC01000036.1"/>
</dbReference>
<gene>
    <name evidence="8" type="ORF">X474_21430</name>
</gene>
<dbReference type="GO" id="GO:0016020">
    <property type="term" value="C:membrane"/>
    <property type="evidence" value="ECO:0007669"/>
    <property type="project" value="InterPro"/>
</dbReference>
<dbReference type="InterPro" id="IPR049278">
    <property type="entry name" value="MS_channel_C"/>
</dbReference>
<dbReference type="AlphaFoldDB" id="A0A0D2HN64"/>
<dbReference type="Gene3D" id="3.30.70.100">
    <property type="match status" value="1"/>
</dbReference>
<reference evidence="8 9" key="1">
    <citation type="submission" date="2013-11" db="EMBL/GenBank/DDBJ databases">
        <title>Metagenomic analysis of a methanogenic consortium involved in long chain n-alkane degradation.</title>
        <authorList>
            <person name="Davidova I.A."/>
            <person name="Callaghan A.V."/>
            <person name="Wawrik B."/>
            <person name="Pruitt S."/>
            <person name="Marks C."/>
            <person name="Duncan K.E."/>
            <person name="Suflita J.M."/>
        </authorList>
    </citation>
    <scope>NUCLEOTIDE SEQUENCE [LARGE SCALE GENOMIC DNA]</scope>
    <source>
        <strain evidence="8 9">SPR</strain>
    </source>
</reference>
<evidence type="ECO:0000259" key="7">
    <source>
        <dbReference type="PROSITE" id="PS50042"/>
    </source>
</evidence>
<dbReference type="CDD" id="cd00038">
    <property type="entry name" value="CAP_ED"/>
    <property type="match status" value="1"/>
</dbReference>
<dbReference type="Gene3D" id="1.10.287.1260">
    <property type="match status" value="1"/>
</dbReference>
<evidence type="ECO:0000313" key="9">
    <source>
        <dbReference type="Proteomes" id="UP000032233"/>
    </source>
</evidence>
<dbReference type="GO" id="GO:0012505">
    <property type="term" value="C:endomembrane system"/>
    <property type="evidence" value="ECO:0007669"/>
    <property type="project" value="UniProtKB-SubCell"/>
</dbReference>
<dbReference type="PANTHER" id="PTHR30221:SF1">
    <property type="entry name" value="SMALL-CONDUCTANCE MECHANOSENSITIVE CHANNEL"/>
    <property type="match status" value="1"/>
</dbReference>
<keyword evidence="4 6" id="KW-1133">Transmembrane helix</keyword>
<dbReference type="Pfam" id="PF00027">
    <property type="entry name" value="cNMP_binding"/>
    <property type="match status" value="1"/>
</dbReference>
<dbReference type="InterPro" id="IPR018488">
    <property type="entry name" value="cNMP-bd_CS"/>
</dbReference>
<name>A0A0D2HN64_9BACT</name>
<dbReference type="OrthoDB" id="9775207at2"/>
<keyword evidence="9" id="KW-1185">Reference proteome</keyword>
<dbReference type="PROSITE" id="PS50042">
    <property type="entry name" value="CNMP_BINDING_3"/>
    <property type="match status" value="1"/>
</dbReference>
<dbReference type="Proteomes" id="UP000032233">
    <property type="component" value="Unassembled WGS sequence"/>
</dbReference>
<keyword evidence="5 6" id="KW-0472">Membrane</keyword>
<sequence>MPEVDNYLWLFLPLLTLGAVIASIEVLRRKALFFQSLRIAFYLLGLSLAFELSLWQMPLGWAEKTSPYGRALYIFTGLVFLIHIIDGFFVGYLLVHLRKRHVPPILRKAGILAAYFISALVILRTCLDLDVTSLVATSAVISFVVGLASQDLLGSILAGIVIGVERPIVRDNWIHINDLEGQVVDITWRRTLLKTRDGDFVLLPNSEVMKQTILNHTLPDKLHRVTLTVGVHYRHPPNQVKNAMLAAGSHCPLVLTSPAPSVFLEEFGDSSISYRLNVWIRDYDKLEQIRDQINTLIWYQFKRRGIEIPFPIRTLHRPSPQKAPQKAMEDNIRRIMPLLERVPFFETVPPDDLWEIARRLKLGTYGAGEILVRQGESGRSMFMIISGRAKVLAGTGSSEKHMVATLDQGDIFGEMSLLLGQPRNATVQLEDDSEIIEFSPGLFKDMIEKHGGLLEHLSGLVESRQSENAELKAMFAQQKIRTKEGRVSAILGRIKGVFGVS</sequence>
<keyword evidence="3 6" id="KW-0812">Transmembrane</keyword>
<dbReference type="SUPFAM" id="SSF51206">
    <property type="entry name" value="cAMP-binding domain-like"/>
    <property type="match status" value="1"/>
</dbReference>
<dbReference type="InterPro" id="IPR023408">
    <property type="entry name" value="MscS_beta-dom_sf"/>
</dbReference>
<dbReference type="STRING" id="1429043.X474_21430"/>
<dbReference type="InterPro" id="IPR010920">
    <property type="entry name" value="LSM_dom_sf"/>
</dbReference>
<evidence type="ECO:0000256" key="1">
    <source>
        <dbReference type="ARBA" id="ARBA00004127"/>
    </source>
</evidence>
<feature type="transmembrane region" description="Helical" evidence="6">
    <location>
        <begin position="39"/>
        <end position="59"/>
    </location>
</feature>
<dbReference type="Pfam" id="PF21082">
    <property type="entry name" value="MS_channel_3rd"/>
    <property type="match status" value="1"/>
</dbReference>
<feature type="transmembrane region" description="Helical" evidence="6">
    <location>
        <begin position="109"/>
        <end position="127"/>
    </location>
</feature>
<dbReference type="EMBL" id="AZAC01000036">
    <property type="protein sequence ID" value="KIX11983.1"/>
    <property type="molecule type" value="Genomic_DNA"/>
</dbReference>
<evidence type="ECO:0000256" key="5">
    <source>
        <dbReference type="ARBA" id="ARBA00023136"/>
    </source>
</evidence>
<comment type="caution">
    <text evidence="8">The sequence shown here is derived from an EMBL/GenBank/DDBJ whole genome shotgun (WGS) entry which is preliminary data.</text>
</comment>
<evidence type="ECO:0000256" key="2">
    <source>
        <dbReference type="ARBA" id="ARBA00008017"/>
    </source>
</evidence>
<evidence type="ECO:0000256" key="3">
    <source>
        <dbReference type="ARBA" id="ARBA00022692"/>
    </source>
</evidence>
<organism evidence="8 9">
    <name type="scientific">Dethiosulfatarculus sandiegensis</name>
    <dbReference type="NCBI Taxonomy" id="1429043"/>
    <lineage>
        <taxon>Bacteria</taxon>
        <taxon>Pseudomonadati</taxon>
        <taxon>Thermodesulfobacteriota</taxon>
        <taxon>Desulfarculia</taxon>
        <taxon>Desulfarculales</taxon>
        <taxon>Desulfarculaceae</taxon>
        <taxon>Dethiosulfatarculus</taxon>
    </lineage>
</organism>
<dbReference type="Gene3D" id="2.30.30.60">
    <property type="match status" value="1"/>
</dbReference>
<evidence type="ECO:0000256" key="6">
    <source>
        <dbReference type="SAM" id="Phobius"/>
    </source>
</evidence>
<dbReference type="Pfam" id="PF00924">
    <property type="entry name" value="MS_channel_2nd"/>
    <property type="match status" value="1"/>
</dbReference>
<dbReference type="SUPFAM" id="SSF50182">
    <property type="entry name" value="Sm-like ribonucleoproteins"/>
    <property type="match status" value="1"/>
</dbReference>
<dbReference type="SMART" id="SM00100">
    <property type="entry name" value="cNMP"/>
    <property type="match status" value="1"/>
</dbReference>
<protein>
    <recommendedName>
        <fullName evidence="7">Cyclic nucleotide-binding domain-containing protein</fullName>
    </recommendedName>
</protein>
<dbReference type="InterPro" id="IPR000595">
    <property type="entry name" value="cNMP-bd_dom"/>
</dbReference>
<comment type="similarity">
    <text evidence="2">Belongs to the MscS (TC 1.A.23) family.</text>
</comment>
<feature type="transmembrane region" description="Helical" evidence="6">
    <location>
        <begin position="6"/>
        <end position="27"/>
    </location>
</feature>
<dbReference type="PANTHER" id="PTHR30221">
    <property type="entry name" value="SMALL-CONDUCTANCE MECHANOSENSITIVE CHANNEL"/>
    <property type="match status" value="1"/>
</dbReference>
<proteinExistence type="inferred from homology"/>
<feature type="domain" description="Cyclic nucleotide-binding" evidence="7">
    <location>
        <begin position="344"/>
        <end position="447"/>
    </location>
</feature>
<dbReference type="InParanoid" id="A0A0D2HN64"/>
<comment type="subcellular location">
    <subcellularLocation>
        <location evidence="1">Endomembrane system</location>
        <topology evidence="1">Multi-pass membrane protein</topology>
    </subcellularLocation>
</comment>
<feature type="transmembrane region" description="Helical" evidence="6">
    <location>
        <begin position="71"/>
        <end position="97"/>
    </location>
</feature>